<protein>
    <recommendedName>
        <fullName evidence="3">DUF4304 domain-containing protein</fullName>
    </recommendedName>
</protein>
<organism evidence="1 2">
    <name type="scientific">Neisseria lactamica</name>
    <dbReference type="NCBI Taxonomy" id="486"/>
    <lineage>
        <taxon>Bacteria</taxon>
        <taxon>Pseudomonadati</taxon>
        <taxon>Pseudomonadota</taxon>
        <taxon>Betaproteobacteria</taxon>
        <taxon>Neisseriales</taxon>
        <taxon>Neisseriaceae</taxon>
        <taxon>Neisseria</taxon>
    </lineage>
</organism>
<dbReference type="Pfam" id="PF14137">
    <property type="entry name" value="DUF4304"/>
    <property type="match status" value="1"/>
</dbReference>
<name>A0A378VM70_NEILA</name>
<dbReference type="Proteomes" id="UP000254193">
    <property type="component" value="Unassembled WGS sequence"/>
</dbReference>
<proteinExistence type="predicted"/>
<dbReference type="EMBL" id="UGRO01000002">
    <property type="protein sequence ID" value="SUA17864.1"/>
    <property type="molecule type" value="Genomic_DNA"/>
</dbReference>
<reference evidence="1 2" key="1">
    <citation type="submission" date="2018-06" db="EMBL/GenBank/DDBJ databases">
        <authorList>
            <consortium name="Pathogen Informatics"/>
            <person name="Doyle S."/>
        </authorList>
    </citation>
    <scope>NUCLEOTIDE SEQUENCE [LARGE SCALE GENOMIC DNA]</scope>
    <source>
        <strain evidence="1 2">NCTC10616</strain>
    </source>
</reference>
<evidence type="ECO:0000313" key="2">
    <source>
        <dbReference type="Proteomes" id="UP000254193"/>
    </source>
</evidence>
<accession>A0A378VM70</accession>
<gene>
    <name evidence="1" type="ORF">NCTC10616_01566</name>
</gene>
<sequence length="218" mass="25905">MITMKPRELCEKAWQEIASKFPDFKIISKGQKLKRVSKNRDITFEIYFQADRHNYQCSVQFIPHIAIYSKDMKKANINNGFIYGGELGSLINRKPWTWWQLAGASYKYTVEDVSKLIREHIIPLFDDFEDTETNIEKIINEDMNDYNLLYYIYYFSGKAKAQQYFNKIIKKDKLRKKYIVFYNSLNELPKESISLDICEFVGDTMIKFAYINGIEIEK</sequence>
<keyword evidence="2" id="KW-1185">Reference proteome</keyword>
<evidence type="ECO:0000313" key="1">
    <source>
        <dbReference type="EMBL" id="SUA17864.1"/>
    </source>
</evidence>
<dbReference type="AlphaFoldDB" id="A0A378VM70"/>
<dbReference type="InterPro" id="IPR025412">
    <property type="entry name" value="DUF4304"/>
</dbReference>
<evidence type="ECO:0008006" key="3">
    <source>
        <dbReference type="Google" id="ProtNLM"/>
    </source>
</evidence>